<dbReference type="VGNC" id="VGNC:24319">
    <property type="gene designation" value="TMEM86B"/>
</dbReference>
<keyword evidence="6 18" id="KW-0812">Transmembrane</keyword>
<comment type="function">
    <text evidence="13">Catalyzes the hydrolysis of the vinyl ether bond of choline or ethanolamine lysoplasmalogens, forming fatty aldehyde and glycerophosphocholine or glycerophosphoethanolamine, respectively and is specific for the sn-2-deacylated (lyso) form of plasmalogen.</text>
</comment>
<dbReference type="AlphaFoldDB" id="A0A5F5PLM0"/>
<evidence type="ECO:0000256" key="13">
    <source>
        <dbReference type="ARBA" id="ARBA00037660"/>
    </source>
</evidence>
<evidence type="ECO:0000256" key="16">
    <source>
        <dbReference type="ARBA" id="ARBA00049458"/>
    </source>
</evidence>
<accession>A0A5F5PLM0</accession>
<dbReference type="InterPro" id="IPR012506">
    <property type="entry name" value="TMEM86B-like"/>
</dbReference>
<gene>
    <name evidence="19 21" type="primary">TMEM86B</name>
</gene>
<evidence type="ECO:0000256" key="7">
    <source>
        <dbReference type="ARBA" id="ARBA00022801"/>
    </source>
</evidence>
<dbReference type="FunCoup" id="A0A5F5PLM0">
    <property type="interactions" value="7"/>
</dbReference>
<dbReference type="GO" id="GO:0016020">
    <property type="term" value="C:membrane"/>
    <property type="evidence" value="ECO:0000318"/>
    <property type="project" value="GO_Central"/>
</dbReference>
<evidence type="ECO:0000256" key="4">
    <source>
        <dbReference type="ARBA" id="ARBA00011738"/>
    </source>
</evidence>
<evidence type="ECO:0000256" key="3">
    <source>
        <dbReference type="ARBA" id="ARBA00007375"/>
    </source>
</evidence>
<dbReference type="Proteomes" id="UP000002281">
    <property type="component" value="Chromosome 10"/>
</dbReference>
<reference evidence="19" key="2">
    <citation type="submission" date="2025-08" db="UniProtKB">
        <authorList>
            <consortium name="Ensembl"/>
        </authorList>
    </citation>
    <scope>IDENTIFICATION</scope>
    <source>
        <strain evidence="19">Thoroughbred</strain>
    </source>
</reference>
<dbReference type="EC" id="3.3.2.2" evidence="12"/>
<dbReference type="GO" id="GO:0047408">
    <property type="term" value="F:alkenylglycerophosphocholine hydrolase activity"/>
    <property type="evidence" value="ECO:0000318"/>
    <property type="project" value="GO_Central"/>
</dbReference>
<name>A0A5F5PLM0_HORSE</name>
<feature type="transmembrane region" description="Helical" evidence="18">
    <location>
        <begin position="116"/>
        <end position="139"/>
    </location>
</feature>
<dbReference type="Bgee" id="ENSECAG00000040978">
    <property type="expression patterns" value="Expressed in liver and 22 other cell types or tissues"/>
</dbReference>
<evidence type="ECO:0000256" key="9">
    <source>
        <dbReference type="ARBA" id="ARBA00022989"/>
    </source>
</evidence>
<feature type="transmembrane region" description="Helical" evidence="18">
    <location>
        <begin position="225"/>
        <end position="243"/>
    </location>
</feature>
<evidence type="ECO:0000256" key="15">
    <source>
        <dbReference type="ARBA" id="ARBA00042674"/>
    </source>
</evidence>
<evidence type="ECO:0000256" key="17">
    <source>
        <dbReference type="ARBA" id="ARBA00049560"/>
    </source>
</evidence>
<keyword evidence="11 18" id="KW-0472">Membrane</keyword>
<feature type="transmembrane region" description="Helical" evidence="18">
    <location>
        <begin position="52"/>
        <end position="71"/>
    </location>
</feature>
<dbReference type="InParanoid" id="A0A5F5PLM0"/>
<comment type="catalytic activity">
    <reaction evidence="16">
        <text>a 1-O-(1Z-alkenyl)-sn-glycero-3-phosphoethanolamine + H2O = a 2,3-saturated aldehyde + sn-glycero-3-phosphoethanolamine</text>
        <dbReference type="Rhea" id="RHEA:16905"/>
        <dbReference type="ChEBI" id="CHEBI:15377"/>
        <dbReference type="ChEBI" id="CHEBI:73359"/>
        <dbReference type="ChEBI" id="CHEBI:77288"/>
        <dbReference type="ChEBI" id="CHEBI:143890"/>
        <dbReference type="EC" id="3.3.2.2"/>
    </reaction>
</comment>
<keyword evidence="10" id="KW-0443">Lipid metabolism</keyword>
<dbReference type="GO" id="GO:0042802">
    <property type="term" value="F:identical protein binding"/>
    <property type="evidence" value="ECO:0007669"/>
    <property type="project" value="Ensembl"/>
</dbReference>
<evidence type="ECO:0000256" key="11">
    <source>
        <dbReference type="ARBA" id="ARBA00023136"/>
    </source>
</evidence>
<comment type="similarity">
    <text evidence="3">Belongs to the TMEM86 family.</text>
</comment>
<dbReference type="Ensembl" id="ENSECAT00000077493.2">
    <property type="protein sequence ID" value="ENSECAP00000048774.2"/>
    <property type="gene ID" value="ENSECAG00000040978.2"/>
</dbReference>
<evidence type="ECO:0000256" key="14">
    <source>
        <dbReference type="ARBA" id="ARBA00039876"/>
    </source>
</evidence>
<reference evidence="19 20" key="1">
    <citation type="journal article" date="2009" name="Science">
        <title>Genome sequence, comparative analysis, and population genetics of the domestic horse.</title>
        <authorList>
            <consortium name="Broad Institute Genome Sequencing Platform"/>
            <consortium name="Broad Institute Whole Genome Assembly Team"/>
            <person name="Wade C.M."/>
            <person name="Giulotto E."/>
            <person name="Sigurdsson S."/>
            <person name="Zoli M."/>
            <person name="Gnerre S."/>
            <person name="Imsland F."/>
            <person name="Lear T.L."/>
            <person name="Adelson D.L."/>
            <person name="Bailey E."/>
            <person name="Bellone R.R."/>
            <person name="Bloecker H."/>
            <person name="Distl O."/>
            <person name="Edgar R.C."/>
            <person name="Garber M."/>
            <person name="Leeb T."/>
            <person name="Mauceli E."/>
            <person name="MacLeod J.N."/>
            <person name="Penedo M.C.T."/>
            <person name="Raison J.M."/>
            <person name="Sharpe T."/>
            <person name="Vogel J."/>
            <person name="Andersson L."/>
            <person name="Antczak D.F."/>
            <person name="Biagi T."/>
            <person name="Binns M.M."/>
            <person name="Chowdhary B.P."/>
            <person name="Coleman S.J."/>
            <person name="Della Valle G."/>
            <person name="Fryc S."/>
            <person name="Guerin G."/>
            <person name="Hasegawa T."/>
            <person name="Hill E.W."/>
            <person name="Jurka J."/>
            <person name="Kiialainen A."/>
            <person name="Lindgren G."/>
            <person name="Liu J."/>
            <person name="Magnani E."/>
            <person name="Mickelson J.R."/>
            <person name="Murray J."/>
            <person name="Nergadze S.G."/>
            <person name="Onofrio R."/>
            <person name="Pedroni S."/>
            <person name="Piras M.F."/>
            <person name="Raudsepp T."/>
            <person name="Rocchi M."/>
            <person name="Roeed K.H."/>
            <person name="Ryder O.A."/>
            <person name="Searle S."/>
            <person name="Skow L."/>
            <person name="Swinburne J.E."/>
            <person name="Syvaenen A.C."/>
            <person name="Tozaki T."/>
            <person name="Valberg S.J."/>
            <person name="Vaudin M."/>
            <person name="White J.R."/>
            <person name="Zody M.C."/>
            <person name="Lander E.S."/>
            <person name="Lindblad-Toh K."/>
        </authorList>
    </citation>
    <scope>NUCLEOTIDE SEQUENCE [LARGE SCALE GENOMIC DNA]</scope>
    <source>
        <strain evidence="19 20">Thoroughbred</strain>
    </source>
</reference>
<keyword evidence="5" id="KW-0963">Cytoplasm</keyword>
<comment type="catalytic activity">
    <reaction evidence="17">
        <text>a 1-O-(1Z-alkenyl)-sn-glycero-3-phosphocholine + H2O = a 2,3-saturated aldehyde + sn-glycerol 3-phosphocholine</text>
        <dbReference type="Rhea" id="RHEA:22544"/>
        <dbReference type="ChEBI" id="CHEBI:15377"/>
        <dbReference type="ChEBI" id="CHEBI:16870"/>
        <dbReference type="ChEBI" id="CHEBI:73359"/>
        <dbReference type="ChEBI" id="CHEBI:77287"/>
        <dbReference type="EC" id="3.3.2.2"/>
    </reaction>
</comment>
<evidence type="ECO:0000256" key="6">
    <source>
        <dbReference type="ARBA" id="ARBA00022692"/>
    </source>
</evidence>
<dbReference type="PANTHER" id="PTHR31885:SF7">
    <property type="entry name" value="LYSOPLASMALOGENASE"/>
    <property type="match status" value="1"/>
</dbReference>
<feature type="transmembrane region" description="Helical" evidence="18">
    <location>
        <begin position="197"/>
        <end position="213"/>
    </location>
</feature>
<dbReference type="GeneTree" id="ENSGT00390000007101"/>
<proteinExistence type="inferred from homology"/>
<keyword evidence="20" id="KW-1185">Reference proteome</keyword>
<feature type="transmembrane region" description="Helical" evidence="18">
    <location>
        <begin position="172"/>
        <end position="191"/>
    </location>
</feature>
<evidence type="ECO:0000313" key="21">
    <source>
        <dbReference type="VGNC" id="VGNC:24319"/>
    </source>
</evidence>
<evidence type="ECO:0000256" key="18">
    <source>
        <dbReference type="SAM" id="Phobius"/>
    </source>
</evidence>
<dbReference type="PANTHER" id="PTHR31885">
    <property type="entry name" value="GH04784P"/>
    <property type="match status" value="1"/>
</dbReference>
<evidence type="ECO:0000313" key="19">
    <source>
        <dbReference type="Ensembl" id="ENSECAP00000048774.2"/>
    </source>
</evidence>
<dbReference type="GO" id="GO:0047826">
    <property type="term" value="F:D-lysine 5,6-aminomutase activity"/>
    <property type="evidence" value="ECO:0000318"/>
    <property type="project" value="GO_Central"/>
</dbReference>
<feature type="transmembrane region" description="Helical" evidence="18">
    <location>
        <begin position="77"/>
        <end position="96"/>
    </location>
</feature>
<sequence length="251" mass="26896">VLAWWALTPRAGDWLRPPRPGGFWSLVTGLGAGLSCRGSATPCPPKPPHVGRWLSLFFLACAAYFILWIPGDPPSCIGALVKCLPILCLVALLRAVRARVVLQGALLSSAVGDACLVWPAAFLYGVAAFTVAHLFYLWAFGLTPLQPGLLLPVVLVFVPYYGLLLPHLLPDMLLPLTAYVLVLAAMLWRGLARGGSAGWGSLLFTLSDALLAWDTFAQPLPYARLAVMATYYSAQVLIALSGFRGPGLKTN</sequence>
<evidence type="ECO:0000256" key="5">
    <source>
        <dbReference type="ARBA" id="ARBA00022490"/>
    </source>
</evidence>
<dbReference type="GO" id="GO:0046485">
    <property type="term" value="P:ether lipid metabolic process"/>
    <property type="evidence" value="ECO:0000318"/>
    <property type="project" value="GO_Central"/>
</dbReference>
<dbReference type="STRING" id="9796.ENSECAP00000048774"/>
<keyword evidence="8" id="KW-0256">Endoplasmic reticulum</keyword>
<comment type="subunit">
    <text evidence="4">Homodimer.</text>
</comment>
<comment type="subcellular location">
    <subcellularLocation>
        <location evidence="2">Cytoplasm</location>
    </subcellularLocation>
    <subcellularLocation>
        <location evidence="1">Endoplasmic reticulum membrane</location>
        <topology evidence="1">Multi-pass membrane protein</topology>
    </subcellularLocation>
</comment>
<evidence type="ECO:0000256" key="12">
    <source>
        <dbReference type="ARBA" id="ARBA00035673"/>
    </source>
</evidence>
<keyword evidence="7" id="KW-0378">Hydrolase</keyword>
<reference evidence="19" key="3">
    <citation type="submission" date="2025-09" db="UniProtKB">
        <authorList>
            <consortium name="Ensembl"/>
        </authorList>
    </citation>
    <scope>IDENTIFICATION</scope>
    <source>
        <strain evidence="19">Thoroughbred</strain>
    </source>
</reference>
<feature type="transmembrane region" description="Helical" evidence="18">
    <location>
        <begin position="145"/>
        <end position="165"/>
    </location>
</feature>
<evidence type="ECO:0000256" key="1">
    <source>
        <dbReference type="ARBA" id="ARBA00004477"/>
    </source>
</evidence>
<keyword evidence="9 18" id="KW-1133">Transmembrane helix</keyword>
<evidence type="ECO:0000256" key="10">
    <source>
        <dbReference type="ARBA" id="ARBA00023098"/>
    </source>
</evidence>
<evidence type="ECO:0000313" key="20">
    <source>
        <dbReference type="Proteomes" id="UP000002281"/>
    </source>
</evidence>
<dbReference type="PaxDb" id="9796-ENSECAP00000048774"/>
<dbReference type="Pfam" id="PF07947">
    <property type="entry name" value="YhhN"/>
    <property type="match status" value="1"/>
</dbReference>
<protein>
    <recommendedName>
        <fullName evidence="14">Lysoplasmalogenase TMEM86B</fullName>
        <ecNumber evidence="12">3.3.2.2</ecNumber>
    </recommendedName>
    <alternativeName>
        <fullName evidence="15">Transmembrane protein 86B</fullName>
    </alternativeName>
</protein>
<organism evidence="19 20">
    <name type="scientific">Equus caballus</name>
    <name type="common">Horse</name>
    <dbReference type="NCBI Taxonomy" id="9796"/>
    <lineage>
        <taxon>Eukaryota</taxon>
        <taxon>Metazoa</taxon>
        <taxon>Chordata</taxon>
        <taxon>Craniata</taxon>
        <taxon>Vertebrata</taxon>
        <taxon>Euteleostomi</taxon>
        <taxon>Mammalia</taxon>
        <taxon>Eutheria</taxon>
        <taxon>Laurasiatheria</taxon>
        <taxon>Perissodactyla</taxon>
        <taxon>Equidae</taxon>
        <taxon>Equus</taxon>
    </lineage>
</organism>
<dbReference type="GO" id="GO:0005789">
    <property type="term" value="C:endoplasmic reticulum membrane"/>
    <property type="evidence" value="ECO:0007669"/>
    <property type="project" value="UniProtKB-SubCell"/>
</dbReference>
<evidence type="ECO:0000256" key="2">
    <source>
        <dbReference type="ARBA" id="ARBA00004496"/>
    </source>
</evidence>
<evidence type="ECO:0000256" key="8">
    <source>
        <dbReference type="ARBA" id="ARBA00022824"/>
    </source>
</evidence>